<evidence type="ECO:0000256" key="1">
    <source>
        <dbReference type="SAM" id="MobiDB-lite"/>
    </source>
</evidence>
<keyword evidence="3" id="KW-1185">Reference proteome</keyword>
<organism evidence="2 3">
    <name type="scientific">Colletotrichum incanum</name>
    <name type="common">Soybean anthracnose fungus</name>
    <dbReference type="NCBI Taxonomy" id="1573173"/>
    <lineage>
        <taxon>Eukaryota</taxon>
        <taxon>Fungi</taxon>
        <taxon>Dikarya</taxon>
        <taxon>Ascomycota</taxon>
        <taxon>Pezizomycotina</taxon>
        <taxon>Sordariomycetes</taxon>
        <taxon>Hypocreomycetidae</taxon>
        <taxon>Glomerellales</taxon>
        <taxon>Glomerellaceae</taxon>
        <taxon>Colletotrichum</taxon>
        <taxon>Colletotrichum spaethianum species complex</taxon>
    </lineage>
</organism>
<gene>
    <name evidence="2" type="ORF">CI238_12140</name>
</gene>
<comment type="caution">
    <text evidence="2">The sequence shown here is derived from an EMBL/GenBank/DDBJ whole genome shotgun (WGS) entry which is preliminary data.</text>
</comment>
<dbReference type="AlphaFoldDB" id="A0A166T4I9"/>
<feature type="compositionally biased region" description="Pro residues" evidence="1">
    <location>
        <begin position="26"/>
        <end position="35"/>
    </location>
</feature>
<reference evidence="2 3" key="1">
    <citation type="submission" date="2015-06" db="EMBL/GenBank/DDBJ databases">
        <title>Survival trade-offs in plant roots during colonization by closely related pathogenic and mutualistic fungi.</title>
        <authorList>
            <person name="Hacquard S."/>
            <person name="Kracher B."/>
            <person name="Hiruma K."/>
            <person name="Weinman A."/>
            <person name="Muench P."/>
            <person name="Garrido Oter R."/>
            <person name="Ver Loren van Themaat E."/>
            <person name="Dallerey J.-F."/>
            <person name="Damm U."/>
            <person name="Henrissat B."/>
            <person name="Lespinet O."/>
            <person name="Thon M."/>
            <person name="Kemen E."/>
            <person name="McHardy A.C."/>
            <person name="Schulze-Lefert P."/>
            <person name="O'Connell R.J."/>
        </authorList>
    </citation>
    <scope>NUCLEOTIDE SEQUENCE [LARGE SCALE GENOMIC DNA]</scope>
    <source>
        <strain evidence="2 3">MAFF 238704</strain>
    </source>
</reference>
<feature type="region of interest" description="Disordered" evidence="1">
    <location>
        <begin position="79"/>
        <end position="111"/>
    </location>
</feature>
<protein>
    <submittedName>
        <fullName evidence="2">Uncharacterized protein</fullName>
    </submittedName>
</protein>
<evidence type="ECO:0000313" key="3">
    <source>
        <dbReference type="Proteomes" id="UP000076584"/>
    </source>
</evidence>
<sequence length="391" mass="44064">MRRLRHFLQRKDRKYRKEDSADASTPPLPFLPPWPSRASWEPVTQTQGIFRLPLELRHKILCEAFGNKTIHIDLRIASSSSPTQSAGGGHPRHGRSPPLIEPSSRPSHDGNPCSNKMTWRWYSCVCHRNAPSVEGFQFEPHTDKCLRGEAKCDAWLGAFPDKCHVGAMGFLLSCKQGHDELCDILFSTNTFFIESQPLIDALLRQGLPESPRITGAGMQMLISLQMRWVFTLFGTIDGSSEDSQRGRFIQNLDLLPRAFPKLSQLHLIFDGPLYNKRTNPVSNLEEIETILLKPLEALSKKVSDTLVAAMPTSLFDAFRRVAPPTPEEDKAIFKARGIWGLRVWYPFMAMEEDRGKPGKGLWIKSGPENSLDWRRDGSSFLHSHSPASVPG</sequence>
<dbReference type="PANTHER" id="PTHR38790">
    <property type="entry name" value="2EXR DOMAIN-CONTAINING PROTEIN-RELATED"/>
    <property type="match status" value="1"/>
</dbReference>
<dbReference type="EMBL" id="LFIW01002401">
    <property type="protein sequence ID" value="KZL71571.1"/>
    <property type="molecule type" value="Genomic_DNA"/>
</dbReference>
<dbReference type="Proteomes" id="UP000076584">
    <property type="component" value="Unassembled WGS sequence"/>
</dbReference>
<name>A0A166T4I9_COLIC</name>
<feature type="compositionally biased region" description="Basic residues" evidence="1">
    <location>
        <begin position="1"/>
        <end position="14"/>
    </location>
</feature>
<proteinExistence type="predicted"/>
<accession>A0A166T4I9</accession>
<feature type="region of interest" description="Disordered" evidence="1">
    <location>
        <begin position="1"/>
        <end position="37"/>
    </location>
</feature>
<evidence type="ECO:0000313" key="2">
    <source>
        <dbReference type="EMBL" id="KZL71571.1"/>
    </source>
</evidence>
<dbReference type="STRING" id="1573173.A0A166T4I9"/>